<keyword evidence="2" id="KW-1185">Reference proteome</keyword>
<sequence>MDNHPPGRAKTGSVDYINRIKNHPAAVMVSKNFLDIMLFNEGSALNSTVSRFFSVLKKKKDIFVSALLIDFQRKPCKGGGMTVMAAFINKSLVCQPIAVGY</sequence>
<dbReference type="EMBL" id="CP155571">
    <property type="protein sequence ID" value="XFO72379.1"/>
    <property type="molecule type" value="Genomic_DNA"/>
</dbReference>
<organism evidence="1 2">
    <name type="scientific">Sporomusa acidovorans (strain ATCC 49682 / DSM 3132 / Mol)</name>
    <dbReference type="NCBI Taxonomy" id="1123286"/>
    <lineage>
        <taxon>Bacteria</taxon>
        <taxon>Bacillati</taxon>
        <taxon>Bacillota</taxon>
        <taxon>Negativicutes</taxon>
        <taxon>Selenomonadales</taxon>
        <taxon>Sporomusaceae</taxon>
        <taxon>Sporomusa</taxon>
    </lineage>
</organism>
<reference evidence="1" key="1">
    <citation type="submission" date="2024-05" db="EMBL/GenBank/DDBJ databases">
        <title>Isolation and characterization of Sporomusa carbonis sp. nov., a carboxydotrophic hydrogenogen in the genus of Sporomusa isolated from a charcoal burning pile.</title>
        <authorList>
            <person name="Boeer T."/>
            <person name="Rosenbaum F."/>
            <person name="Eysell L."/>
            <person name="Mueller V."/>
            <person name="Daniel R."/>
            <person name="Poehlein A."/>
        </authorList>
    </citation>
    <scope>NUCLEOTIDE SEQUENCE [LARGE SCALE GENOMIC DNA]</scope>
    <source>
        <strain evidence="1">DSM 3132</strain>
    </source>
</reference>
<gene>
    <name evidence="1" type="ORF">SPACI_024310</name>
</gene>
<name>A0ABZ3J1X2_SPOA4</name>
<evidence type="ECO:0000313" key="1">
    <source>
        <dbReference type="EMBL" id="XFO72379.1"/>
    </source>
</evidence>
<accession>A0ABZ3J1X2</accession>
<dbReference type="Proteomes" id="UP000216052">
    <property type="component" value="Chromosome"/>
</dbReference>
<proteinExistence type="predicted"/>
<evidence type="ECO:0000313" key="2">
    <source>
        <dbReference type="Proteomes" id="UP000216052"/>
    </source>
</evidence>
<protein>
    <submittedName>
        <fullName evidence="1">Uncharacterized protein</fullName>
    </submittedName>
</protein>